<accession>A0A3S5CGC6</accession>
<proteinExistence type="predicted"/>
<dbReference type="EMBL" id="CAAALY010039223">
    <property type="protein sequence ID" value="VEL18894.1"/>
    <property type="molecule type" value="Genomic_DNA"/>
</dbReference>
<keyword evidence="1" id="KW-0812">Transmembrane</keyword>
<evidence type="ECO:0000313" key="3">
    <source>
        <dbReference type="Proteomes" id="UP000784294"/>
    </source>
</evidence>
<protein>
    <submittedName>
        <fullName evidence="2">Uncharacterized protein</fullName>
    </submittedName>
</protein>
<dbReference type="AlphaFoldDB" id="A0A3S5CGC6"/>
<comment type="caution">
    <text evidence="2">The sequence shown here is derived from an EMBL/GenBank/DDBJ whole genome shotgun (WGS) entry which is preliminary data.</text>
</comment>
<reference evidence="2" key="1">
    <citation type="submission" date="2018-11" db="EMBL/GenBank/DDBJ databases">
        <authorList>
            <consortium name="Pathogen Informatics"/>
        </authorList>
    </citation>
    <scope>NUCLEOTIDE SEQUENCE</scope>
</reference>
<gene>
    <name evidence="2" type="ORF">PXEA_LOCUS12334</name>
</gene>
<evidence type="ECO:0000313" key="2">
    <source>
        <dbReference type="EMBL" id="VEL18894.1"/>
    </source>
</evidence>
<keyword evidence="1" id="KW-0472">Membrane</keyword>
<sequence>MCECPYADQSPAGKGTSSCHIFTLTSVSSHCRHSASIHRTVDCCVRLCLPLATVVVLLLALLAIIASPASHCNLLTRHEHTNLTLPTVSLSFGVLCSLYLHDRLSSLRSVQLASCRTSAAPSSGV</sequence>
<organism evidence="2 3">
    <name type="scientific">Protopolystoma xenopodis</name>
    <dbReference type="NCBI Taxonomy" id="117903"/>
    <lineage>
        <taxon>Eukaryota</taxon>
        <taxon>Metazoa</taxon>
        <taxon>Spiralia</taxon>
        <taxon>Lophotrochozoa</taxon>
        <taxon>Platyhelminthes</taxon>
        <taxon>Monogenea</taxon>
        <taxon>Polyopisthocotylea</taxon>
        <taxon>Polystomatidea</taxon>
        <taxon>Polystomatidae</taxon>
        <taxon>Protopolystoma</taxon>
    </lineage>
</organism>
<keyword evidence="1" id="KW-1133">Transmembrane helix</keyword>
<dbReference type="Proteomes" id="UP000784294">
    <property type="component" value="Unassembled WGS sequence"/>
</dbReference>
<keyword evidence="3" id="KW-1185">Reference proteome</keyword>
<feature type="transmembrane region" description="Helical" evidence="1">
    <location>
        <begin position="81"/>
        <end position="100"/>
    </location>
</feature>
<evidence type="ECO:0000256" key="1">
    <source>
        <dbReference type="SAM" id="Phobius"/>
    </source>
</evidence>
<feature type="transmembrane region" description="Helical" evidence="1">
    <location>
        <begin position="47"/>
        <end position="69"/>
    </location>
</feature>
<name>A0A3S5CGC6_9PLAT</name>